<evidence type="ECO:0000256" key="7">
    <source>
        <dbReference type="SAM" id="MobiDB-lite"/>
    </source>
</evidence>
<dbReference type="Gene3D" id="3.30.565.10">
    <property type="entry name" value="Histidine kinase-like ATPase, C-terminal domain"/>
    <property type="match status" value="1"/>
</dbReference>
<feature type="modified residue" description="4-aspartylphosphate" evidence="5">
    <location>
        <position position="500"/>
    </location>
</feature>
<dbReference type="GO" id="GO:0005524">
    <property type="term" value="F:ATP binding"/>
    <property type="evidence" value="ECO:0007669"/>
    <property type="project" value="UniProtKB-KW"/>
</dbReference>
<organism evidence="10 11">
    <name type="scientific">Thalassobacterium maritimum</name>
    <dbReference type="NCBI Taxonomy" id="3041265"/>
    <lineage>
        <taxon>Bacteria</taxon>
        <taxon>Pseudomonadati</taxon>
        <taxon>Verrucomicrobiota</taxon>
        <taxon>Opitutia</taxon>
        <taxon>Puniceicoccales</taxon>
        <taxon>Coraliomargaritaceae</taxon>
        <taxon>Thalassobacterium</taxon>
    </lineage>
</organism>
<protein>
    <recommendedName>
        <fullName evidence="2">histidine kinase</fullName>
        <ecNumber evidence="2">2.7.13.3</ecNumber>
    </recommendedName>
</protein>
<feature type="region of interest" description="Disordered" evidence="7">
    <location>
        <begin position="415"/>
        <end position="442"/>
    </location>
</feature>
<evidence type="ECO:0000256" key="6">
    <source>
        <dbReference type="SAM" id="Coils"/>
    </source>
</evidence>
<gene>
    <name evidence="10" type="ORF">QEH52_10010</name>
</gene>
<evidence type="ECO:0000259" key="9">
    <source>
        <dbReference type="PROSITE" id="PS50110"/>
    </source>
</evidence>
<dbReference type="SMART" id="SM00448">
    <property type="entry name" value="REC"/>
    <property type="match status" value="1"/>
</dbReference>
<accession>A0ABU1AXJ1</accession>
<keyword evidence="11" id="KW-1185">Reference proteome</keyword>
<evidence type="ECO:0000313" key="11">
    <source>
        <dbReference type="Proteomes" id="UP001225316"/>
    </source>
</evidence>
<keyword evidence="10" id="KW-0067">ATP-binding</keyword>
<dbReference type="PROSITE" id="PS50109">
    <property type="entry name" value="HIS_KIN"/>
    <property type="match status" value="1"/>
</dbReference>
<feature type="domain" description="Histidine kinase" evidence="8">
    <location>
        <begin position="192"/>
        <end position="412"/>
    </location>
</feature>
<dbReference type="SUPFAM" id="SSF47384">
    <property type="entry name" value="Homodimeric domain of signal transducing histidine kinase"/>
    <property type="match status" value="1"/>
</dbReference>
<feature type="domain" description="Response regulatory" evidence="9">
    <location>
        <begin position="451"/>
        <end position="570"/>
    </location>
</feature>
<dbReference type="Pfam" id="PF00512">
    <property type="entry name" value="HisKA"/>
    <property type="match status" value="1"/>
</dbReference>
<dbReference type="Pfam" id="PF02518">
    <property type="entry name" value="HATPase_c"/>
    <property type="match status" value="1"/>
</dbReference>
<dbReference type="InterPro" id="IPR004358">
    <property type="entry name" value="Sig_transdc_His_kin-like_C"/>
</dbReference>
<dbReference type="SUPFAM" id="SSF52172">
    <property type="entry name" value="CheY-like"/>
    <property type="match status" value="1"/>
</dbReference>
<evidence type="ECO:0000256" key="5">
    <source>
        <dbReference type="PROSITE-ProRule" id="PRU00169"/>
    </source>
</evidence>
<feature type="coiled-coil region" evidence="6">
    <location>
        <begin position="148"/>
        <end position="185"/>
    </location>
</feature>
<evidence type="ECO:0000256" key="4">
    <source>
        <dbReference type="ARBA" id="ARBA00023012"/>
    </source>
</evidence>
<evidence type="ECO:0000256" key="3">
    <source>
        <dbReference type="ARBA" id="ARBA00022553"/>
    </source>
</evidence>
<name>A0ABU1AXJ1_9BACT</name>
<dbReference type="InterPro" id="IPR011006">
    <property type="entry name" value="CheY-like_superfamily"/>
</dbReference>
<dbReference type="Proteomes" id="UP001225316">
    <property type="component" value="Unassembled WGS sequence"/>
</dbReference>
<dbReference type="CDD" id="cd17546">
    <property type="entry name" value="REC_hyHK_CKI1_RcsC-like"/>
    <property type="match status" value="1"/>
</dbReference>
<dbReference type="PANTHER" id="PTHR45339:SF1">
    <property type="entry name" value="HYBRID SIGNAL TRANSDUCTION HISTIDINE KINASE J"/>
    <property type="match status" value="1"/>
</dbReference>
<dbReference type="SUPFAM" id="SSF54631">
    <property type="entry name" value="CBS-domain pair"/>
    <property type="match status" value="1"/>
</dbReference>
<dbReference type="RefSeq" id="WP_308950153.1">
    <property type="nucleotide sequence ID" value="NZ_JARXHW010000020.1"/>
</dbReference>
<sequence>MAAHENIHLDELITHSLSVQHNETLETTSRLAAQHEVDFLAVKRGETVIGLCSAVKINKCLSARYGHAVYAQRNVAEFLVEQPIIVKDDTDVHQVLKCVFNRHHEDFYDDIIIINQQGQLRGLISIDALIRVQNSLLHKQLKKTDEHKQRLQWKNDQLEHLTDELEQANSKLIEARNVAEQATRLKSEFLANMSHEIRTPMNGIVGMLSLLAETKLDSEQHELVSTADQSVNALLRIINDILDFSKIEAGKLSIEHEAFDLHQLLRSCITLYQERAQRKNIELSYTESALPYQLLGDTVRLRQIVNNLISNAIKFTQAGQVSIISEIVSEQTDQSVIRIRIRDTGIGIDPENLANLFKPFVQADGSTSRNFGGTGLGLSISRKLAELMGGQVNCESTLGAGSEFYVSIPFQKSKPVEATPTDPPEPKPWAGEASDSRCPAPQAHATPERIHALVVEDNAVNRKVAQRFLKNLHCNVYFAENGAIAIERLKERTFDIVFMDCQMPVMDGYTATRLIRKGVCGANRTNIFISAMTAHAMQGDRQKCLDSGMDAYLTKPMRMADLRAVLDEYRSQSETLAPLPASIQRAG</sequence>
<dbReference type="PROSITE" id="PS50110">
    <property type="entry name" value="RESPONSE_REGULATORY"/>
    <property type="match status" value="1"/>
</dbReference>
<reference evidence="10 11" key="1">
    <citation type="submission" date="2023-04" db="EMBL/GenBank/DDBJ databases">
        <title>A novel bacteria isolated from coastal sediment.</title>
        <authorList>
            <person name="Liu X.-J."/>
            <person name="Du Z.-J."/>
        </authorList>
    </citation>
    <scope>NUCLEOTIDE SEQUENCE [LARGE SCALE GENOMIC DNA]</scope>
    <source>
        <strain evidence="10 11">SDUM461003</strain>
    </source>
</reference>
<keyword evidence="10" id="KW-0547">Nucleotide-binding</keyword>
<dbReference type="PANTHER" id="PTHR45339">
    <property type="entry name" value="HYBRID SIGNAL TRANSDUCTION HISTIDINE KINASE J"/>
    <property type="match status" value="1"/>
</dbReference>
<dbReference type="CDD" id="cd00082">
    <property type="entry name" value="HisKA"/>
    <property type="match status" value="1"/>
</dbReference>
<evidence type="ECO:0000256" key="2">
    <source>
        <dbReference type="ARBA" id="ARBA00012438"/>
    </source>
</evidence>
<dbReference type="InterPro" id="IPR046342">
    <property type="entry name" value="CBS_dom_sf"/>
</dbReference>
<dbReference type="Gene3D" id="3.10.580.10">
    <property type="entry name" value="CBS-domain"/>
    <property type="match status" value="1"/>
</dbReference>
<dbReference type="Pfam" id="PF00072">
    <property type="entry name" value="Response_reg"/>
    <property type="match status" value="1"/>
</dbReference>
<dbReference type="InterPro" id="IPR003594">
    <property type="entry name" value="HATPase_dom"/>
</dbReference>
<dbReference type="EMBL" id="JARXHW010000020">
    <property type="protein sequence ID" value="MDQ8207845.1"/>
    <property type="molecule type" value="Genomic_DNA"/>
</dbReference>
<evidence type="ECO:0000256" key="1">
    <source>
        <dbReference type="ARBA" id="ARBA00000085"/>
    </source>
</evidence>
<evidence type="ECO:0000259" key="8">
    <source>
        <dbReference type="PROSITE" id="PS50109"/>
    </source>
</evidence>
<dbReference type="CDD" id="cd16922">
    <property type="entry name" value="HATPase_EvgS-ArcB-TorS-like"/>
    <property type="match status" value="1"/>
</dbReference>
<dbReference type="SUPFAM" id="SSF55874">
    <property type="entry name" value="ATPase domain of HSP90 chaperone/DNA topoisomerase II/histidine kinase"/>
    <property type="match status" value="1"/>
</dbReference>
<dbReference type="PRINTS" id="PR00344">
    <property type="entry name" value="BCTRLSENSOR"/>
</dbReference>
<dbReference type="SMART" id="SM00387">
    <property type="entry name" value="HATPase_c"/>
    <property type="match status" value="1"/>
</dbReference>
<keyword evidence="4" id="KW-0902">Two-component regulatory system</keyword>
<dbReference type="InterPro" id="IPR001789">
    <property type="entry name" value="Sig_transdc_resp-reg_receiver"/>
</dbReference>
<proteinExistence type="predicted"/>
<dbReference type="SMART" id="SM00388">
    <property type="entry name" value="HisKA"/>
    <property type="match status" value="1"/>
</dbReference>
<dbReference type="EC" id="2.7.13.3" evidence="2"/>
<comment type="catalytic activity">
    <reaction evidence="1">
        <text>ATP + protein L-histidine = ADP + protein N-phospho-L-histidine.</text>
        <dbReference type="EC" id="2.7.13.3"/>
    </reaction>
</comment>
<keyword evidence="3 5" id="KW-0597">Phosphoprotein</keyword>
<dbReference type="InterPro" id="IPR036890">
    <property type="entry name" value="HATPase_C_sf"/>
</dbReference>
<dbReference type="InterPro" id="IPR003661">
    <property type="entry name" value="HisK_dim/P_dom"/>
</dbReference>
<dbReference type="Gene3D" id="1.10.287.130">
    <property type="match status" value="1"/>
</dbReference>
<dbReference type="InterPro" id="IPR036097">
    <property type="entry name" value="HisK_dim/P_sf"/>
</dbReference>
<dbReference type="InterPro" id="IPR005467">
    <property type="entry name" value="His_kinase_dom"/>
</dbReference>
<dbReference type="Gene3D" id="3.40.50.2300">
    <property type="match status" value="1"/>
</dbReference>
<comment type="caution">
    <text evidence="10">The sequence shown here is derived from an EMBL/GenBank/DDBJ whole genome shotgun (WGS) entry which is preliminary data.</text>
</comment>
<keyword evidence="6" id="KW-0175">Coiled coil</keyword>
<evidence type="ECO:0000313" key="10">
    <source>
        <dbReference type="EMBL" id="MDQ8207845.1"/>
    </source>
</evidence>